<gene>
    <name evidence="2" type="ORF">NBG84_26425</name>
</gene>
<comment type="caution">
    <text evidence="2">The sequence shown here is derived from an EMBL/GenBank/DDBJ whole genome shotgun (WGS) entry which is preliminary data.</text>
</comment>
<keyword evidence="3" id="KW-1185">Reference proteome</keyword>
<protein>
    <submittedName>
        <fullName evidence="2">Uncharacterized protein</fullName>
    </submittedName>
</protein>
<organism evidence="2 3">
    <name type="scientific">Streptomyces albipurpureus</name>
    <dbReference type="NCBI Taxonomy" id="2897419"/>
    <lineage>
        <taxon>Bacteria</taxon>
        <taxon>Bacillati</taxon>
        <taxon>Actinomycetota</taxon>
        <taxon>Actinomycetes</taxon>
        <taxon>Kitasatosporales</taxon>
        <taxon>Streptomycetaceae</taxon>
        <taxon>Streptomyces</taxon>
    </lineage>
</organism>
<dbReference type="RefSeq" id="WP_250922103.1">
    <property type="nucleotide sequence ID" value="NZ_JAMQAW010000032.1"/>
</dbReference>
<evidence type="ECO:0000313" key="3">
    <source>
        <dbReference type="Proteomes" id="UP001431429"/>
    </source>
</evidence>
<evidence type="ECO:0000313" key="2">
    <source>
        <dbReference type="EMBL" id="MCM2391780.1"/>
    </source>
</evidence>
<proteinExistence type="predicted"/>
<dbReference type="Proteomes" id="UP001431429">
    <property type="component" value="Unassembled WGS sequence"/>
</dbReference>
<name>A0ABT0UVW2_9ACTN</name>
<feature type="transmembrane region" description="Helical" evidence="1">
    <location>
        <begin position="130"/>
        <end position="147"/>
    </location>
</feature>
<dbReference type="EMBL" id="JAMQAW010000032">
    <property type="protein sequence ID" value="MCM2391780.1"/>
    <property type="molecule type" value="Genomic_DNA"/>
</dbReference>
<accession>A0ABT0UVW2</accession>
<evidence type="ECO:0000256" key="1">
    <source>
        <dbReference type="SAM" id="Phobius"/>
    </source>
</evidence>
<reference evidence="2" key="1">
    <citation type="submission" date="2022-06" db="EMBL/GenBank/DDBJ databases">
        <title>Genome public.</title>
        <authorList>
            <person name="Sun Q."/>
        </authorList>
    </citation>
    <scope>NUCLEOTIDE SEQUENCE</scope>
    <source>
        <strain evidence="2">CWNU-1</strain>
    </source>
</reference>
<keyword evidence="1" id="KW-1133">Transmembrane helix</keyword>
<keyword evidence="1" id="KW-0812">Transmembrane</keyword>
<feature type="transmembrane region" description="Helical" evidence="1">
    <location>
        <begin position="103"/>
        <end position="124"/>
    </location>
</feature>
<sequence length="162" mass="17610">MDRFRSNAGFAALAECLETGENRMVMMTDRTGATRSSTSGPVRVAWGVLGALLLIWDVFEVVKHTGWVIPAAALGAVLPDLSRLAGLGQEHQQGQLPRRAVPLYNLLHQPLIPFAIMVVFSFLGDAPEDIAAPFTFGMSWLTNIALARAMGFGQRTSDGWVR</sequence>
<keyword evidence="1" id="KW-0472">Membrane</keyword>